<name>A0A6M4GTQ6_9PROT</name>
<dbReference type="InterPro" id="IPR018497">
    <property type="entry name" value="Peptidase_M13_C"/>
</dbReference>
<keyword evidence="5" id="KW-0862">Zinc</keyword>
<keyword evidence="2" id="KW-0645">Protease</keyword>
<dbReference type="KEGG" id="uru:DSM104443_01570"/>
<dbReference type="AlphaFoldDB" id="A0A6M4GTQ6"/>
<dbReference type="InterPro" id="IPR008753">
    <property type="entry name" value="Peptidase_M13_N"/>
</dbReference>
<evidence type="ECO:0000256" key="4">
    <source>
        <dbReference type="ARBA" id="ARBA00022801"/>
    </source>
</evidence>
<keyword evidence="6" id="KW-0482">Metalloprotease</keyword>
<evidence type="ECO:0000313" key="11">
    <source>
        <dbReference type="Proteomes" id="UP000501534"/>
    </source>
</evidence>
<comment type="cofactor">
    <cofactor evidence="1">
        <name>Zn(2+)</name>
        <dbReference type="ChEBI" id="CHEBI:29105"/>
    </cofactor>
</comment>
<proteinExistence type="predicted"/>
<dbReference type="InterPro" id="IPR024079">
    <property type="entry name" value="MetalloPept_cat_dom_sf"/>
</dbReference>
<evidence type="ECO:0000256" key="5">
    <source>
        <dbReference type="ARBA" id="ARBA00022833"/>
    </source>
</evidence>
<gene>
    <name evidence="10" type="primary">pepO_1</name>
    <name evidence="10" type="ORF">DSM104443_01570</name>
</gene>
<evidence type="ECO:0000259" key="8">
    <source>
        <dbReference type="Pfam" id="PF01431"/>
    </source>
</evidence>
<feature type="region of interest" description="Disordered" evidence="7">
    <location>
        <begin position="1"/>
        <end position="21"/>
    </location>
</feature>
<keyword evidence="4 10" id="KW-0378">Hydrolase</keyword>
<dbReference type="PROSITE" id="PS51885">
    <property type="entry name" value="NEPRILYSIN"/>
    <property type="match status" value="1"/>
</dbReference>
<evidence type="ECO:0000313" key="10">
    <source>
        <dbReference type="EMBL" id="QJR10506.1"/>
    </source>
</evidence>
<evidence type="ECO:0000256" key="7">
    <source>
        <dbReference type="SAM" id="MobiDB-lite"/>
    </source>
</evidence>
<feature type="domain" description="Peptidase M13 C-terminal" evidence="8">
    <location>
        <begin position="495"/>
        <end position="688"/>
    </location>
</feature>
<dbReference type="InterPro" id="IPR042089">
    <property type="entry name" value="Peptidase_M13_dom_2"/>
</dbReference>
<dbReference type="GO" id="GO:0046872">
    <property type="term" value="F:metal ion binding"/>
    <property type="evidence" value="ECO:0007669"/>
    <property type="project" value="UniProtKB-KW"/>
</dbReference>
<dbReference type="InterPro" id="IPR000718">
    <property type="entry name" value="Peptidase_M13"/>
</dbReference>
<dbReference type="Gene3D" id="3.40.390.10">
    <property type="entry name" value="Collagenase (Catalytic Domain)"/>
    <property type="match status" value="1"/>
</dbReference>
<accession>A0A6M4GTQ6</accession>
<evidence type="ECO:0000256" key="3">
    <source>
        <dbReference type="ARBA" id="ARBA00022723"/>
    </source>
</evidence>
<keyword evidence="3" id="KW-0479">Metal-binding</keyword>
<dbReference type="GO" id="GO:0005886">
    <property type="term" value="C:plasma membrane"/>
    <property type="evidence" value="ECO:0007669"/>
    <property type="project" value="TreeGrafter"/>
</dbReference>
<dbReference type="PANTHER" id="PTHR11733">
    <property type="entry name" value="ZINC METALLOPROTEASE FAMILY M13 NEPRILYSIN-RELATED"/>
    <property type="match status" value="1"/>
</dbReference>
<evidence type="ECO:0000256" key="6">
    <source>
        <dbReference type="ARBA" id="ARBA00023049"/>
    </source>
</evidence>
<dbReference type="GO" id="GO:0016485">
    <property type="term" value="P:protein processing"/>
    <property type="evidence" value="ECO:0007669"/>
    <property type="project" value="TreeGrafter"/>
</dbReference>
<dbReference type="CDD" id="cd08662">
    <property type="entry name" value="M13"/>
    <property type="match status" value="1"/>
</dbReference>
<keyword evidence="11" id="KW-1185">Reference proteome</keyword>
<sequence length="691" mass="75239">MRGATREGGMPNVGDPRNPQGTPMFMNTLLAVWAAALLTPAMASGVDATVKPGDDFFAYANGEWLAATAIPVGRQRWGARNEIDAITRQQVSKVLEDAATAPKGTTARKVSDFRAAYLNEAAIEAKGITPVKPLLARIDRLRDKAALTRLLGSMLLADVDPLNAGTYDSSHLLGLSVTEGNNGETTNVAFLLQGGLGLPDRENYVSADPKMQALRVQYQEYIARLMALAGFDRSAQRAQAVMELETAIAQSHATPEISGNDRNADNLWTRTDFANKAPGIDWTAFFAAAGLGKQKTIVAWQPGAVTGAAALVASRPLEAWQDYLRFHALHRNADVLPRAFAEQALLLKDNIAGSPQPRDRAARALDATQRAMSEGLGRIYSERYFPPAYKARVRGIVDNVVAAFSKRVEAVAWMTPESKQVALAKLKTLYFGVGYPENWQDYSSLNVDPTDAAGNVRRIEVRNYRQAVARLGQPVDRTQWSIAPQTVGAILVFQQNAYNFPAALLQAPKFDANASDAMNYGAIGAIVGHEVSHMVDTLGAEYEADGRNRRWWTAADQAGYDAAASSLMKQVAAYRPLPDAVIDGKRTSTENVADLGGLAAAFDAYRSTLGGKAADKEYVKAQDREFFIGFARSWRAKMTEAGLRAYLAGDGHAPETQRIATVRNIDAWYEAFDVQPGDRLYLPPAERVRIW</sequence>
<dbReference type="PANTHER" id="PTHR11733:SF211">
    <property type="entry name" value="OLIGOPEPTIDASE LIPOPROTEIN M13 FAMILY"/>
    <property type="match status" value="1"/>
</dbReference>
<dbReference type="GO" id="GO:0004222">
    <property type="term" value="F:metalloendopeptidase activity"/>
    <property type="evidence" value="ECO:0007669"/>
    <property type="project" value="InterPro"/>
</dbReference>
<evidence type="ECO:0000259" key="9">
    <source>
        <dbReference type="Pfam" id="PF05649"/>
    </source>
</evidence>
<dbReference type="Pfam" id="PF01431">
    <property type="entry name" value="Peptidase_M13"/>
    <property type="match status" value="1"/>
</dbReference>
<dbReference type="SUPFAM" id="SSF55486">
    <property type="entry name" value="Metalloproteases ('zincins'), catalytic domain"/>
    <property type="match status" value="1"/>
</dbReference>
<dbReference type="Pfam" id="PF05649">
    <property type="entry name" value="Peptidase_M13_N"/>
    <property type="match status" value="1"/>
</dbReference>
<feature type="domain" description="Peptidase M13 N-terminal" evidence="9">
    <location>
        <begin position="52"/>
        <end position="436"/>
    </location>
</feature>
<dbReference type="EMBL" id="CP053069">
    <property type="protein sequence ID" value="QJR10506.1"/>
    <property type="molecule type" value="Genomic_DNA"/>
</dbReference>
<protein>
    <submittedName>
        <fullName evidence="10">Neutral endopeptidase</fullName>
        <ecNumber evidence="10">3.4.24.-</ecNumber>
    </submittedName>
</protein>
<dbReference type="PRINTS" id="PR00786">
    <property type="entry name" value="NEPRILYSIN"/>
</dbReference>
<dbReference type="EC" id="3.4.24.-" evidence="10"/>
<evidence type="ECO:0000256" key="1">
    <source>
        <dbReference type="ARBA" id="ARBA00001947"/>
    </source>
</evidence>
<evidence type="ECO:0000256" key="2">
    <source>
        <dbReference type="ARBA" id="ARBA00022670"/>
    </source>
</evidence>
<dbReference type="Proteomes" id="UP000501534">
    <property type="component" value="Chromosome"/>
</dbReference>
<reference evidence="10 11" key="1">
    <citation type="submission" date="2020-04" db="EMBL/GenBank/DDBJ databases">
        <title>Usitatibacter rugosus gen. nov., sp. nov. and Usitatibacter palustris sp. nov., novel members of Usitatibacteraceae fam. nov. within the order Nitrosomonadales isolated from soil.</title>
        <authorList>
            <person name="Huber K.J."/>
            <person name="Neumann-Schaal M."/>
            <person name="Geppert A."/>
            <person name="Luckner M."/>
            <person name="Wanner G."/>
            <person name="Overmann J."/>
        </authorList>
    </citation>
    <scope>NUCLEOTIDE SEQUENCE [LARGE SCALE GENOMIC DNA]</scope>
    <source>
        <strain evidence="10 11">0125_3</strain>
    </source>
</reference>
<dbReference type="Gene3D" id="1.10.1380.10">
    <property type="entry name" value="Neutral endopeptidase , domain2"/>
    <property type="match status" value="1"/>
</dbReference>
<organism evidence="10 11">
    <name type="scientific">Usitatibacter rugosus</name>
    <dbReference type="NCBI Taxonomy" id="2732067"/>
    <lineage>
        <taxon>Bacteria</taxon>
        <taxon>Pseudomonadati</taxon>
        <taxon>Pseudomonadota</taxon>
        <taxon>Betaproteobacteria</taxon>
        <taxon>Nitrosomonadales</taxon>
        <taxon>Usitatibacteraceae</taxon>
        <taxon>Usitatibacter</taxon>
    </lineage>
</organism>